<dbReference type="PIRSF" id="PIRSF019693">
    <property type="entry name" value="VAMP-associated"/>
    <property type="match status" value="1"/>
</dbReference>
<evidence type="ECO:0000256" key="2">
    <source>
        <dbReference type="ARBA" id="ARBA00008932"/>
    </source>
</evidence>
<feature type="coiled-coil region" evidence="6">
    <location>
        <begin position="204"/>
        <end position="231"/>
    </location>
</feature>
<evidence type="ECO:0000313" key="10">
    <source>
        <dbReference type="EMBL" id="KAL0638508.1"/>
    </source>
</evidence>
<evidence type="ECO:0000256" key="3">
    <source>
        <dbReference type="ARBA" id="ARBA00022692"/>
    </source>
</evidence>
<proteinExistence type="inferred from homology"/>
<evidence type="ECO:0000313" key="11">
    <source>
        <dbReference type="Proteomes" id="UP001447188"/>
    </source>
</evidence>
<feature type="transmembrane region" description="Helical" evidence="8">
    <location>
        <begin position="263"/>
        <end position="282"/>
    </location>
</feature>
<organism evidence="10 11">
    <name type="scientific">Discina gigas</name>
    <dbReference type="NCBI Taxonomy" id="1032678"/>
    <lineage>
        <taxon>Eukaryota</taxon>
        <taxon>Fungi</taxon>
        <taxon>Dikarya</taxon>
        <taxon>Ascomycota</taxon>
        <taxon>Pezizomycotina</taxon>
        <taxon>Pezizomycetes</taxon>
        <taxon>Pezizales</taxon>
        <taxon>Discinaceae</taxon>
        <taxon>Discina</taxon>
    </lineage>
</organism>
<sequence>MSIELDPTELGFERPFNREVVRTLRIRNNNYDPVAFKVKTTAPKQYCVRPNSGRIEAGKDVEVQVLLQAMKEDPPAGYKCRDKFLVQSVAITADKEYNNVQQIWALVEKHEKSAIQEKKIRVVFLDPGEKSTPPTPNGVNGDDDSFNQPRSSPPPYTSPTPSDEPSAPSVGPVSEPEFKTESYPSTGDTVRNVTGPVFSASSSGHDLTIQLAEAKATIARLQDQIKQDGLRLRKTSAVASDSKPHIAEGATGTSLTTHPPEGVSVQICAALCLVTFLLAYVFF</sequence>
<comment type="caution">
    <text evidence="10">The sequence shown here is derived from an EMBL/GenBank/DDBJ whole genome shotgun (WGS) entry which is preliminary data.</text>
</comment>
<feature type="compositionally biased region" description="Polar residues" evidence="7">
    <location>
        <begin position="182"/>
        <end position="192"/>
    </location>
</feature>
<dbReference type="PROSITE" id="PS50202">
    <property type="entry name" value="MSP"/>
    <property type="match status" value="1"/>
</dbReference>
<keyword evidence="4 8" id="KW-1133">Transmembrane helix</keyword>
<keyword evidence="5 8" id="KW-0472">Membrane</keyword>
<comment type="subcellular location">
    <subcellularLocation>
        <location evidence="1">Membrane</location>
        <topology evidence="1">Single-pass type IV membrane protein</topology>
    </subcellularLocation>
</comment>
<evidence type="ECO:0000256" key="8">
    <source>
        <dbReference type="SAM" id="Phobius"/>
    </source>
</evidence>
<evidence type="ECO:0000256" key="5">
    <source>
        <dbReference type="ARBA" id="ARBA00023136"/>
    </source>
</evidence>
<dbReference type="PANTHER" id="PTHR10809:SF6">
    <property type="entry name" value="AT11025P-RELATED"/>
    <property type="match status" value="1"/>
</dbReference>
<feature type="region of interest" description="Disordered" evidence="7">
    <location>
        <begin position="126"/>
        <end position="195"/>
    </location>
</feature>
<gene>
    <name evidence="10" type="primary">SCS2</name>
    <name evidence="10" type="ORF">Q9L58_002444</name>
</gene>
<evidence type="ECO:0000256" key="1">
    <source>
        <dbReference type="ARBA" id="ARBA00004211"/>
    </source>
</evidence>
<dbReference type="EMBL" id="JBBBZM010000021">
    <property type="protein sequence ID" value="KAL0638508.1"/>
    <property type="molecule type" value="Genomic_DNA"/>
</dbReference>
<evidence type="ECO:0000256" key="4">
    <source>
        <dbReference type="ARBA" id="ARBA00022989"/>
    </source>
</evidence>
<dbReference type="Proteomes" id="UP001447188">
    <property type="component" value="Unassembled WGS sequence"/>
</dbReference>
<keyword evidence="6" id="KW-0175">Coiled coil</keyword>
<feature type="domain" description="MSP" evidence="9">
    <location>
        <begin position="2"/>
        <end position="125"/>
    </location>
</feature>
<dbReference type="InterPro" id="IPR000535">
    <property type="entry name" value="MSP_dom"/>
</dbReference>
<keyword evidence="11" id="KW-1185">Reference proteome</keyword>
<accession>A0ABR3GRK0</accession>
<dbReference type="Pfam" id="PF00635">
    <property type="entry name" value="Motile_Sperm"/>
    <property type="match status" value="1"/>
</dbReference>
<reference evidence="10 11" key="1">
    <citation type="submission" date="2024-02" db="EMBL/GenBank/DDBJ databases">
        <title>Discinaceae phylogenomics.</title>
        <authorList>
            <person name="Dirks A.C."/>
            <person name="James T.Y."/>
        </authorList>
    </citation>
    <scope>NUCLEOTIDE SEQUENCE [LARGE SCALE GENOMIC DNA]</scope>
    <source>
        <strain evidence="10 11">ACD0624</strain>
    </source>
</reference>
<dbReference type="PANTHER" id="PTHR10809">
    <property type="entry name" value="VESICLE-ASSOCIATED MEMBRANE PROTEIN-ASSOCIATED PROTEIN"/>
    <property type="match status" value="1"/>
</dbReference>
<dbReference type="Gene3D" id="2.60.40.10">
    <property type="entry name" value="Immunoglobulins"/>
    <property type="match status" value="1"/>
</dbReference>
<dbReference type="SUPFAM" id="SSF49354">
    <property type="entry name" value="PapD-like"/>
    <property type="match status" value="1"/>
</dbReference>
<evidence type="ECO:0000256" key="6">
    <source>
        <dbReference type="SAM" id="Coils"/>
    </source>
</evidence>
<evidence type="ECO:0000259" key="9">
    <source>
        <dbReference type="PROSITE" id="PS50202"/>
    </source>
</evidence>
<dbReference type="InterPro" id="IPR013783">
    <property type="entry name" value="Ig-like_fold"/>
</dbReference>
<comment type="similarity">
    <text evidence="2">Belongs to the VAMP-associated protein (VAP) (TC 9.B.17) family.</text>
</comment>
<protein>
    <submittedName>
        <fullName evidence="10">Phosphatidylinositol-binding protein scs2</fullName>
    </submittedName>
</protein>
<keyword evidence="3 8" id="KW-0812">Transmembrane</keyword>
<dbReference type="InterPro" id="IPR008962">
    <property type="entry name" value="PapD-like_sf"/>
</dbReference>
<dbReference type="InterPro" id="IPR016763">
    <property type="entry name" value="VAP"/>
</dbReference>
<evidence type="ECO:0000256" key="7">
    <source>
        <dbReference type="SAM" id="MobiDB-lite"/>
    </source>
</evidence>
<name>A0ABR3GRK0_9PEZI</name>